<name>A0ABW7TWI5_9NOCA</name>
<evidence type="ECO:0000313" key="3">
    <source>
        <dbReference type="EMBL" id="MFI1463610.1"/>
    </source>
</evidence>
<proteinExistence type="predicted"/>
<reference evidence="3 4" key="1">
    <citation type="submission" date="2024-10" db="EMBL/GenBank/DDBJ databases">
        <title>The Natural Products Discovery Center: Release of the First 8490 Sequenced Strains for Exploring Actinobacteria Biosynthetic Diversity.</title>
        <authorList>
            <person name="Kalkreuter E."/>
            <person name="Kautsar S.A."/>
            <person name="Yang D."/>
            <person name="Bader C.D."/>
            <person name="Teijaro C.N."/>
            <person name="Fluegel L."/>
            <person name="Davis C.M."/>
            <person name="Simpson J.R."/>
            <person name="Lauterbach L."/>
            <person name="Steele A.D."/>
            <person name="Gui C."/>
            <person name="Meng S."/>
            <person name="Li G."/>
            <person name="Viehrig K."/>
            <person name="Ye F."/>
            <person name="Su P."/>
            <person name="Kiefer A.F."/>
            <person name="Nichols A."/>
            <person name="Cepeda A.J."/>
            <person name="Yan W."/>
            <person name="Fan B."/>
            <person name="Jiang Y."/>
            <person name="Adhikari A."/>
            <person name="Zheng C.-J."/>
            <person name="Schuster L."/>
            <person name="Cowan T.M."/>
            <person name="Smanski M.J."/>
            <person name="Chevrette M.G."/>
            <person name="De Carvalho L.P.S."/>
            <person name="Shen B."/>
        </authorList>
    </citation>
    <scope>NUCLEOTIDE SEQUENCE [LARGE SCALE GENOMIC DNA]</scope>
    <source>
        <strain evidence="3 4">NPDC020568</strain>
    </source>
</reference>
<dbReference type="RefSeq" id="WP_033246361.1">
    <property type="nucleotide sequence ID" value="NZ_JBIRUQ010000006.1"/>
</dbReference>
<evidence type="ECO:0000256" key="2">
    <source>
        <dbReference type="SAM" id="SignalP"/>
    </source>
</evidence>
<dbReference type="Proteomes" id="UP001611263">
    <property type="component" value="Unassembled WGS sequence"/>
</dbReference>
<sequence>MKRISTAVLAATATAALMLTGCSSEDPAEASGLRKNTATGQTSPQTESETGVPDETPAPDASAEASEAPAQTSAAEEETPASGRASDTTCAQFAQLDEPEQQQLVQTILAENPDSTFVGNPNAALGTAKLVCNSSKLADQKVAMVAGIVVNG</sequence>
<comment type="caution">
    <text evidence="3">The sequence shown here is derived from an EMBL/GenBank/DDBJ whole genome shotgun (WGS) entry which is preliminary data.</text>
</comment>
<dbReference type="PROSITE" id="PS51257">
    <property type="entry name" value="PROKAR_LIPOPROTEIN"/>
    <property type="match status" value="1"/>
</dbReference>
<evidence type="ECO:0000256" key="1">
    <source>
        <dbReference type="SAM" id="MobiDB-lite"/>
    </source>
</evidence>
<dbReference type="GeneID" id="93507476"/>
<dbReference type="EMBL" id="JBIRUQ010000006">
    <property type="protein sequence ID" value="MFI1463610.1"/>
    <property type="molecule type" value="Genomic_DNA"/>
</dbReference>
<keyword evidence="4" id="KW-1185">Reference proteome</keyword>
<feature type="signal peptide" evidence="2">
    <location>
        <begin position="1"/>
        <end position="24"/>
    </location>
</feature>
<protein>
    <recommendedName>
        <fullName evidence="5">Secreted protein</fullName>
    </recommendedName>
</protein>
<feature type="compositionally biased region" description="Polar residues" evidence="1">
    <location>
        <begin position="34"/>
        <end position="49"/>
    </location>
</feature>
<gene>
    <name evidence="3" type="ORF">ACH4WX_23070</name>
</gene>
<evidence type="ECO:0000313" key="4">
    <source>
        <dbReference type="Proteomes" id="UP001611263"/>
    </source>
</evidence>
<evidence type="ECO:0008006" key="5">
    <source>
        <dbReference type="Google" id="ProtNLM"/>
    </source>
</evidence>
<feature type="compositionally biased region" description="Low complexity" evidence="1">
    <location>
        <begin position="53"/>
        <end position="74"/>
    </location>
</feature>
<keyword evidence="2" id="KW-0732">Signal</keyword>
<feature type="region of interest" description="Disordered" evidence="1">
    <location>
        <begin position="24"/>
        <end position="89"/>
    </location>
</feature>
<organism evidence="3 4">
    <name type="scientific">Nocardia carnea</name>
    <dbReference type="NCBI Taxonomy" id="37328"/>
    <lineage>
        <taxon>Bacteria</taxon>
        <taxon>Bacillati</taxon>
        <taxon>Actinomycetota</taxon>
        <taxon>Actinomycetes</taxon>
        <taxon>Mycobacteriales</taxon>
        <taxon>Nocardiaceae</taxon>
        <taxon>Nocardia</taxon>
    </lineage>
</organism>
<accession>A0ABW7TWI5</accession>
<feature type="chain" id="PRO_5047070941" description="Secreted protein" evidence="2">
    <location>
        <begin position="25"/>
        <end position="152"/>
    </location>
</feature>